<evidence type="ECO:0000313" key="2">
    <source>
        <dbReference type="Proteomes" id="UP000593734"/>
    </source>
</evidence>
<dbReference type="Proteomes" id="UP000593734">
    <property type="component" value="Segment"/>
</dbReference>
<evidence type="ECO:0008006" key="3">
    <source>
        <dbReference type="Google" id="ProtNLM"/>
    </source>
</evidence>
<dbReference type="RefSeq" id="YP_010112702.1">
    <property type="nucleotide sequence ID" value="NC_055894.1"/>
</dbReference>
<dbReference type="GeneID" id="65131182"/>
<dbReference type="EMBL" id="MT774401">
    <property type="protein sequence ID" value="QOR57250.1"/>
    <property type="molecule type" value="Genomic_DNA"/>
</dbReference>
<dbReference type="KEGG" id="vg:65131182"/>
<proteinExistence type="predicted"/>
<name>A0A7M1RW35_9CAUD</name>
<keyword evidence="2" id="KW-1185">Reference proteome</keyword>
<accession>A0A7M1RW35</accession>
<dbReference type="InterPro" id="IPR009414">
    <property type="entry name" value="DUF1064"/>
</dbReference>
<dbReference type="Gene3D" id="3.40.91.30">
    <property type="match status" value="1"/>
</dbReference>
<protein>
    <recommendedName>
        <fullName evidence="3">Endonuclease</fullName>
    </recommendedName>
</protein>
<organism evidence="1 2">
    <name type="scientific">uncultured phage cr6_1</name>
    <dbReference type="NCBI Taxonomy" id="2772085"/>
    <lineage>
        <taxon>Viruses</taxon>
        <taxon>Duplodnaviria</taxon>
        <taxon>Heunggongvirae</taxon>
        <taxon>Uroviricota</taxon>
        <taxon>Caudoviricetes</taxon>
        <taxon>Crassvirales</taxon>
        <taxon>Suoliviridae</taxon>
        <taxon>Bearivirinae</taxon>
        <taxon>Afonbuvirus</taxon>
        <taxon>Afonbuvirus faecalis</taxon>
    </lineage>
</organism>
<dbReference type="Pfam" id="PF06356">
    <property type="entry name" value="DUF1064"/>
    <property type="match status" value="1"/>
</dbReference>
<sequence>MLKQVLNKKVRNATKQEIDGIVFRSKLEAYTYLKLKEAGISAEYEQHRYTLLPKFVYNNSTVRAITYLPDFVGDGFVIECKGFATDSWANREKLFKYYLSLNEPDTKFYLVKNKKQVDELINKLKS</sequence>
<reference evidence="1 2" key="1">
    <citation type="submission" date="2020-07" db="EMBL/GenBank/DDBJ databases">
        <title>Taxonomic proposal: Crassvirales, a new order of highly abundant and diverse bacterial viruses.</title>
        <authorList>
            <person name="Shkoporov A.N."/>
            <person name="Stockdale S.R."/>
            <person name="Guerin E."/>
            <person name="Ross R.P."/>
            <person name="Hill C."/>
        </authorList>
    </citation>
    <scope>NUCLEOTIDE SEQUENCE [LARGE SCALE GENOMIC DNA]</scope>
</reference>
<evidence type="ECO:0000313" key="1">
    <source>
        <dbReference type="EMBL" id="QOR57250.1"/>
    </source>
</evidence>